<organism evidence="2 3">
    <name type="scientific">Hyaloscypha variabilis (strain UAMH 11265 / GT02V1 / F)</name>
    <name type="common">Meliniomyces variabilis</name>
    <dbReference type="NCBI Taxonomy" id="1149755"/>
    <lineage>
        <taxon>Eukaryota</taxon>
        <taxon>Fungi</taxon>
        <taxon>Dikarya</taxon>
        <taxon>Ascomycota</taxon>
        <taxon>Pezizomycotina</taxon>
        <taxon>Leotiomycetes</taxon>
        <taxon>Helotiales</taxon>
        <taxon>Hyaloscyphaceae</taxon>
        <taxon>Hyaloscypha</taxon>
        <taxon>Hyaloscypha variabilis</taxon>
    </lineage>
</organism>
<keyword evidence="1" id="KW-0472">Membrane</keyword>
<proteinExistence type="predicted"/>
<dbReference type="OrthoDB" id="10376003at2759"/>
<evidence type="ECO:0000313" key="2">
    <source>
        <dbReference type="EMBL" id="PMD36884.1"/>
    </source>
</evidence>
<sequence length="342" mass="40079">MDDPDINLFDHLDVFRQEQFGRLLLRYIPDDVSHQADMAKVFILKYTLDGLEENEQDSNSDQHTWLHKVRRYPRRLIATNSRTTHWAVEVRGDLYETFRHKEYYLPWDWRATMKMTPEKIWKKDTQRMNPLERKLVGTTALTNTEITEKTIRYSLNFRPYSIFGDNCQQFVKRFCQEIDVQFDPDASNHLRTATDIANVFLSSISLLCVLFLLDIFGNKGRFALATSVHAGLALITMVLLTFSHPRMFLLDVAYLGFNISHFIHLLVSTFVWFLWVLVAAVLCFSFERECDLVAVRIVDGEEVFDIWHPCNVFLRLAQLSISIVCLLGAIYHSYYSSHFIQE</sequence>
<feature type="transmembrane region" description="Helical" evidence="1">
    <location>
        <begin position="196"/>
        <end position="215"/>
    </location>
</feature>
<protein>
    <submittedName>
        <fullName evidence="2">Uncharacterized protein</fullName>
    </submittedName>
</protein>
<feature type="transmembrane region" description="Helical" evidence="1">
    <location>
        <begin position="222"/>
        <end position="242"/>
    </location>
</feature>
<evidence type="ECO:0000313" key="3">
    <source>
        <dbReference type="Proteomes" id="UP000235786"/>
    </source>
</evidence>
<feature type="transmembrane region" description="Helical" evidence="1">
    <location>
        <begin position="262"/>
        <end position="286"/>
    </location>
</feature>
<accession>A0A2J6REE3</accession>
<dbReference type="Proteomes" id="UP000235786">
    <property type="component" value="Unassembled WGS sequence"/>
</dbReference>
<dbReference type="AlphaFoldDB" id="A0A2J6REE3"/>
<reference evidence="2 3" key="1">
    <citation type="submission" date="2016-04" db="EMBL/GenBank/DDBJ databases">
        <title>A degradative enzymes factory behind the ericoid mycorrhizal symbiosis.</title>
        <authorList>
            <consortium name="DOE Joint Genome Institute"/>
            <person name="Martino E."/>
            <person name="Morin E."/>
            <person name="Grelet G."/>
            <person name="Kuo A."/>
            <person name="Kohler A."/>
            <person name="Daghino S."/>
            <person name="Barry K."/>
            <person name="Choi C."/>
            <person name="Cichocki N."/>
            <person name="Clum A."/>
            <person name="Copeland A."/>
            <person name="Hainaut M."/>
            <person name="Haridas S."/>
            <person name="Labutti K."/>
            <person name="Lindquist E."/>
            <person name="Lipzen A."/>
            <person name="Khouja H.-R."/>
            <person name="Murat C."/>
            <person name="Ohm R."/>
            <person name="Olson A."/>
            <person name="Spatafora J."/>
            <person name="Veneault-Fourrey C."/>
            <person name="Henrissat B."/>
            <person name="Grigoriev I."/>
            <person name="Martin F."/>
            <person name="Perotto S."/>
        </authorList>
    </citation>
    <scope>NUCLEOTIDE SEQUENCE [LARGE SCALE GENOMIC DNA]</scope>
    <source>
        <strain evidence="2 3">F</strain>
    </source>
</reference>
<gene>
    <name evidence="2" type="ORF">L207DRAFT_569032</name>
</gene>
<keyword evidence="1" id="KW-0812">Transmembrane</keyword>
<keyword evidence="1" id="KW-1133">Transmembrane helix</keyword>
<evidence type="ECO:0000256" key="1">
    <source>
        <dbReference type="SAM" id="Phobius"/>
    </source>
</evidence>
<name>A0A2J6REE3_HYAVF</name>
<keyword evidence="3" id="KW-1185">Reference proteome</keyword>
<feature type="transmembrane region" description="Helical" evidence="1">
    <location>
        <begin position="312"/>
        <end position="334"/>
    </location>
</feature>
<dbReference type="EMBL" id="KZ613950">
    <property type="protein sequence ID" value="PMD36884.1"/>
    <property type="molecule type" value="Genomic_DNA"/>
</dbReference>